<organism evidence="2 3">
    <name type="scientific">Coniella lustricola</name>
    <dbReference type="NCBI Taxonomy" id="2025994"/>
    <lineage>
        <taxon>Eukaryota</taxon>
        <taxon>Fungi</taxon>
        <taxon>Dikarya</taxon>
        <taxon>Ascomycota</taxon>
        <taxon>Pezizomycotina</taxon>
        <taxon>Sordariomycetes</taxon>
        <taxon>Sordariomycetidae</taxon>
        <taxon>Diaporthales</taxon>
        <taxon>Schizoparmaceae</taxon>
        <taxon>Coniella</taxon>
    </lineage>
</organism>
<feature type="compositionally biased region" description="Polar residues" evidence="1">
    <location>
        <begin position="14"/>
        <end position="23"/>
    </location>
</feature>
<proteinExistence type="predicted"/>
<protein>
    <submittedName>
        <fullName evidence="2">Uncharacterized protein</fullName>
    </submittedName>
</protein>
<keyword evidence="3" id="KW-1185">Reference proteome</keyword>
<reference evidence="2 3" key="1">
    <citation type="journal article" date="2018" name="Mycol. Prog.">
        <title>Coniella lustricola, a new species from submerged detritus.</title>
        <authorList>
            <person name="Raudabaugh D.B."/>
            <person name="Iturriaga T."/>
            <person name="Carver A."/>
            <person name="Mondo S."/>
            <person name="Pangilinan J."/>
            <person name="Lipzen A."/>
            <person name="He G."/>
            <person name="Amirebrahimi M."/>
            <person name="Grigoriev I.V."/>
            <person name="Miller A.N."/>
        </authorList>
    </citation>
    <scope>NUCLEOTIDE SEQUENCE [LARGE SCALE GENOMIC DNA]</scope>
    <source>
        <strain evidence="2 3">B22-T-1</strain>
    </source>
</reference>
<feature type="region of interest" description="Disordered" evidence="1">
    <location>
        <begin position="1"/>
        <end position="34"/>
    </location>
</feature>
<dbReference type="InParanoid" id="A0A2T3AA92"/>
<dbReference type="Gene3D" id="3.30.530.20">
    <property type="match status" value="1"/>
</dbReference>
<dbReference type="CDD" id="cd07822">
    <property type="entry name" value="SRPBCC_4"/>
    <property type="match status" value="1"/>
</dbReference>
<accession>A0A2T3AA92</accession>
<evidence type="ECO:0000256" key="1">
    <source>
        <dbReference type="SAM" id="MobiDB-lite"/>
    </source>
</evidence>
<name>A0A2T3AA92_9PEZI</name>
<feature type="region of interest" description="Disordered" evidence="1">
    <location>
        <begin position="75"/>
        <end position="94"/>
    </location>
</feature>
<feature type="compositionally biased region" description="Polar residues" evidence="1">
    <location>
        <begin position="75"/>
        <end position="88"/>
    </location>
</feature>
<dbReference type="EMBL" id="KZ678427">
    <property type="protein sequence ID" value="PSR88571.1"/>
    <property type="molecule type" value="Genomic_DNA"/>
</dbReference>
<dbReference type="InterPro" id="IPR023393">
    <property type="entry name" value="START-like_dom_sf"/>
</dbReference>
<evidence type="ECO:0000313" key="3">
    <source>
        <dbReference type="Proteomes" id="UP000241462"/>
    </source>
</evidence>
<sequence>MAFTTSSPPVPRNQPATVTSTEPRATPTHGPGGSFSIISSASIAAPPTTVASVIFDHAAWPEWNTWIPRCTVTSSPSLPSSDNTQHNSPFHDPKYIQPGAKLTIKVHLDPARSWTNSDQSMDVTLLEPFTVESGAAPGGNADDTASSTNKGWRIAWKQTSTPAMLLRTERVQEMVDDGRGGTEYTCWETMYGPLASVVRLTTGAMLEKGFQQWTDDLKTRAETLAAAEGPR</sequence>
<dbReference type="OrthoDB" id="509124at2759"/>
<dbReference type="AlphaFoldDB" id="A0A2T3AA92"/>
<dbReference type="SUPFAM" id="SSF55961">
    <property type="entry name" value="Bet v1-like"/>
    <property type="match status" value="1"/>
</dbReference>
<gene>
    <name evidence="2" type="ORF">BD289DRAFT_432096</name>
</gene>
<evidence type="ECO:0000313" key="2">
    <source>
        <dbReference type="EMBL" id="PSR88571.1"/>
    </source>
</evidence>
<dbReference type="Proteomes" id="UP000241462">
    <property type="component" value="Unassembled WGS sequence"/>
</dbReference>